<reference evidence="2" key="1">
    <citation type="submission" date="2020-08" db="EMBL/GenBank/DDBJ databases">
        <title>Multicomponent nature underlies the extraordinary mechanical properties of spider dragline silk.</title>
        <authorList>
            <person name="Kono N."/>
            <person name="Nakamura H."/>
            <person name="Mori M."/>
            <person name="Yoshida Y."/>
            <person name="Ohtoshi R."/>
            <person name="Malay A.D."/>
            <person name="Moran D.A.P."/>
            <person name="Tomita M."/>
            <person name="Numata K."/>
            <person name="Arakawa K."/>
        </authorList>
    </citation>
    <scope>NUCLEOTIDE SEQUENCE</scope>
</reference>
<evidence type="ECO:0000313" key="3">
    <source>
        <dbReference type="Proteomes" id="UP000887013"/>
    </source>
</evidence>
<proteinExistence type="predicted"/>
<evidence type="ECO:0000313" key="2">
    <source>
        <dbReference type="EMBL" id="GFT90305.1"/>
    </source>
</evidence>
<gene>
    <name evidence="2" type="ORF">NPIL_682621</name>
</gene>
<dbReference type="Proteomes" id="UP000887013">
    <property type="component" value="Unassembled WGS sequence"/>
</dbReference>
<organism evidence="2 3">
    <name type="scientific">Nephila pilipes</name>
    <name type="common">Giant wood spider</name>
    <name type="synonym">Nephila maculata</name>
    <dbReference type="NCBI Taxonomy" id="299642"/>
    <lineage>
        <taxon>Eukaryota</taxon>
        <taxon>Metazoa</taxon>
        <taxon>Ecdysozoa</taxon>
        <taxon>Arthropoda</taxon>
        <taxon>Chelicerata</taxon>
        <taxon>Arachnida</taxon>
        <taxon>Araneae</taxon>
        <taxon>Araneomorphae</taxon>
        <taxon>Entelegynae</taxon>
        <taxon>Araneoidea</taxon>
        <taxon>Nephilidae</taxon>
        <taxon>Nephila</taxon>
    </lineage>
</organism>
<sequence>MVRSCVISRQAKVTRQTKSPIGTFSPPDAYSAHIHIDFIEDINTNNSESQPNIRQSPTAPSNPVKQTIIPQDAVVRHELDLLIPLEFSQESMVKTMNTKWWHFCRFIASLAKVWRQLEEF</sequence>
<dbReference type="AlphaFoldDB" id="A0A8X6U8U0"/>
<keyword evidence="3" id="KW-1185">Reference proteome</keyword>
<accession>A0A8X6U8U0</accession>
<protein>
    <submittedName>
        <fullName evidence="2">Uncharacterized protein</fullName>
    </submittedName>
</protein>
<name>A0A8X6U8U0_NEPPI</name>
<evidence type="ECO:0000256" key="1">
    <source>
        <dbReference type="SAM" id="MobiDB-lite"/>
    </source>
</evidence>
<feature type="region of interest" description="Disordered" evidence="1">
    <location>
        <begin position="44"/>
        <end position="66"/>
    </location>
</feature>
<dbReference type="EMBL" id="BMAW01120681">
    <property type="protein sequence ID" value="GFT90305.1"/>
    <property type="molecule type" value="Genomic_DNA"/>
</dbReference>
<comment type="caution">
    <text evidence="2">The sequence shown here is derived from an EMBL/GenBank/DDBJ whole genome shotgun (WGS) entry which is preliminary data.</text>
</comment>